<dbReference type="Proteomes" id="UP000660454">
    <property type="component" value="Unassembled WGS sequence"/>
</dbReference>
<organism evidence="1 2">
    <name type="scientific">Microbispora siamensis</name>
    <dbReference type="NCBI Taxonomy" id="564413"/>
    <lineage>
        <taxon>Bacteria</taxon>
        <taxon>Bacillati</taxon>
        <taxon>Actinomycetota</taxon>
        <taxon>Actinomycetes</taxon>
        <taxon>Streptosporangiales</taxon>
        <taxon>Streptosporangiaceae</taxon>
        <taxon>Microbispora</taxon>
    </lineage>
</organism>
<comment type="caution">
    <text evidence="1">The sequence shown here is derived from an EMBL/GenBank/DDBJ whole genome shotgun (WGS) entry which is preliminary data.</text>
</comment>
<keyword evidence="2" id="KW-1185">Reference proteome</keyword>
<gene>
    <name evidence="1" type="ORF">Msi02_02590</name>
</gene>
<name>A0ABQ4GDD1_9ACTN</name>
<evidence type="ECO:0000313" key="1">
    <source>
        <dbReference type="EMBL" id="GIH59442.1"/>
    </source>
</evidence>
<dbReference type="RefSeq" id="WP_204046665.1">
    <property type="nucleotide sequence ID" value="NZ_BOOF01000001.1"/>
</dbReference>
<accession>A0ABQ4GDD1</accession>
<reference evidence="1 2" key="1">
    <citation type="submission" date="2021-01" db="EMBL/GenBank/DDBJ databases">
        <title>Whole genome shotgun sequence of Microbispora siamensis NBRC 104113.</title>
        <authorList>
            <person name="Komaki H."/>
            <person name="Tamura T."/>
        </authorList>
    </citation>
    <scope>NUCLEOTIDE SEQUENCE [LARGE SCALE GENOMIC DNA]</scope>
    <source>
        <strain evidence="1 2">NBRC 104113</strain>
    </source>
</reference>
<proteinExistence type="predicted"/>
<sequence length="172" mass="17926">MAEPPDAVDGAITAVAKSVAVLDGALAFLLRTLPEGDTGAVATLRARLLGAGLSEDVAARCLRLLKILLSDENDSASERLGLTRDFECCLCGTVPDPRHIVFGERASVCRSCALLASGGAMRPGLPAETNGLACLFCGIPADAAPDVDKFPDRRQVGFVCVNCVRVALEVFP</sequence>
<dbReference type="EMBL" id="BOOF01000001">
    <property type="protein sequence ID" value="GIH59442.1"/>
    <property type="molecule type" value="Genomic_DNA"/>
</dbReference>
<evidence type="ECO:0000313" key="2">
    <source>
        <dbReference type="Proteomes" id="UP000660454"/>
    </source>
</evidence>
<protein>
    <recommendedName>
        <fullName evidence="3">ClpX-type ZB domain-containing protein</fullName>
    </recommendedName>
</protein>
<evidence type="ECO:0008006" key="3">
    <source>
        <dbReference type="Google" id="ProtNLM"/>
    </source>
</evidence>